<dbReference type="Pfam" id="PF02481">
    <property type="entry name" value="DNA_processg_A"/>
    <property type="match status" value="1"/>
</dbReference>
<dbReference type="InterPro" id="IPR041614">
    <property type="entry name" value="DprA_WH"/>
</dbReference>
<dbReference type="SUPFAM" id="SSF102405">
    <property type="entry name" value="MCP/YpsA-like"/>
    <property type="match status" value="1"/>
</dbReference>
<reference evidence="4" key="1">
    <citation type="submission" date="2018-06" db="EMBL/GenBank/DDBJ databases">
        <authorList>
            <person name="Zhirakovskaya E."/>
        </authorList>
    </citation>
    <scope>NUCLEOTIDE SEQUENCE</scope>
</reference>
<protein>
    <submittedName>
        <fullName evidence="4">Rossmann fold nucleotide-binding protein Smf possibly involved in DNA uptake</fullName>
    </submittedName>
</protein>
<organism evidence="4">
    <name type="scientific">hydrothermal vent metagenome</name>
    <dbReference type="NCBI Taxonomy" id="652676"/>
    <lineage>
        <taxon>unclassified sequences</taxon>
        <taxon>metagenomes</taxon>
        <taxon>ecological metagenomes</taxon>
    </lineage>
</organism>
<evidence type="ECO:0000259" key="2">
    <source>
        <dbReference type="Pfam" id="PF02481"/>
    </source>
</evidence>
<dbReference type="SUPFAM" id="SSF47781">
    <property type="entry name" value="RuvA domain 2-like"/>
    <property type="match status" value="1"/>
</dbReference>
<dbReference type="Gene3D" id="3.40.50.450">
    <property type="match status" value="1"/>
</dbReference>
<dbReference type="EMBL" id="UOEY01000063">
    <property type="protein sequence ID" value="VAW38682.1"/>
    <property type="molecule type" value="Genomic_DNA"/>
</dbReference>
<proteinExistence type="inferred from homology"/>
<evidence type="ECO:0000313" key="4">
    <source>
        <dbReference type="EMBL" id="VAW38682.1"/>
    </source>
</evidence>
<dbReference type="AlphaFoldDB" id="A0A3B0VI62"/>
<evidence type="ECO:0000256" key="1">
    <source>
        <dbReference type="ARBA" id="ARBA00006525"/>
    </source>
</evidence>
<dbReference type="GO" id="GO:0009294">
    <property type="term" value="P:DNA-mediated transformation"/>
    <property type="evidence" value="ECO:0007669"/>
    <property type="project" value="InterPro"/>
</dbReference>
<feature type="domain" description="Smf/DprA SLOG" evidence="2">
    <location>
        <begin position="85"/>
        <end position="293"/>
    </location>
</feature>
<dbReference type="InterPro" id="IPR003488">
    <property type="entry name" value="DprA"/>
</dbReference>
<dbReference type="Pfam" id="PF14520">
    <property type="entry name" value="HHH_5"/>
    <property type="match status" value="1"/>
</dbReference>
<evidence type="ECO:0000259" key="3">
    <source>
        <dbReference type="Pfam" id="PF17782"/>
    </source>
</evidence>
<dbReference type="Gene3D" id="1.10.10.10">
    <property type="entry name" value="Winged helix-like DNA-binding domain superfamily/Winged helix DNA-binding domain"/>
    <property type="match status" value="1"/>
</dbReference>
<name>A0A3B0VI62_9ZZZZ</name>
<comment type="similarity">
    <text evidence="1">Belongs to the DprA/Smf family.</text>
</comment>
<dbReference type="InterPro" id="IPR036388">
    <property type="entry name" value="WH-like_DNA-bd_sf"/>
</dbReference>
<dbReference type="PANTHER" id="PTHR43022:SF1">
    <property type="entry name" value="PROTEIN SMF"/>
    <property type="match status" value="1"/>
</dbReference>
<dbReference type="InterPro" id="IPR057666">
    <property type="entry name" value="DrpA_SLOG"/>
</dbReference>
<gene>
    <name evidence="4" type="ORF">MNBD_DELTA04-102</name>
</gene>
<accession>A0A3B0VI62</accession>
<sequence>MRQQTLQDWLTLTFLPGLGSTLIRRLVERFGSPARVLTADVAQMGGVEGIGKKVIRLFADRAGINEARALARQELQNLARRQVSVICLDERRYPPLLRTIHDPPVLLYCRGSLECLQQPAVAIVGSRAATTYGRRISFELGRDLARRGICVVSGMAFGIDGEAHRGALAGGGPTVGVLGCGVDVVYPRQHARLFAEAAANGVLVSEYALGAGPEAFRFPARNRIISGLVQGVVVVEATRQSGSLITARLALEQGREVFAVPGRVDSPKSCGAHRLLQQGARLVSCADDILEELNLAASMHTLPGPEDSGCQAAGISAGEQRLLSCLDVYPVNIDELVHLAACAPAEVHDLLLRLELKGLVRQLPGQQYERIQG</sequence>
<dbReference type="InterPro" id="IPR010994">
    <property type="entry name" value="RuvA_2-like"/>
</dbReference>
<dbReference type="NCBIfam" id="TIGR00732">
    <property type="entry name" value="dprA"/>
    <property type="match status" value="1"/>
</dbReference>
<feature type="domain" description="DprA winged helix" evidence="3">
    <location>
        <begin position="314"/>
        <end position="366"/>
    </location>
</feature>
<dbReference type="PANTHER" id="PTHR43022">
    <property type="entry name" value="PROTEIN SMF"/>
    <property type="match status" value="1"/>
</dbReference>
<dbReference type="Pfam" id="PF17782">
    <property type="entry name" value="WHD_DprA"/>
    <property type="match status" value="1"/>
</dbReference>